<dbReference type="Pfam" id="PF01738">
    <property type="entry name" value="DLH"/>
    <property type="match status" value="1"/>
</dbReference>
<evidence type="ECO:0000313" key="2">
    <source>
        <dbReference type="EMBL" id="MBO2443159.1"/>
    </source>
</evidence>
<reference evidence="2 3" key="1">
    <citation type="submission" date="2021-03" db="EMBL/GenBank/DDBJ databases">
        <authorList>
            <person name="Kanchanasin P."/>
            <person name="Saeng-In P."/>
            <person name="Phongsopitanun W."/>
            <person name="Yuki M."/>
            <person name="Kudo T."/>
            <person name="Ohkuma M."/>
            <person name="Tanasupawat S."/>
        </authorList>
    </citation>
    <scope>NUCLEOTIDE SEQUENCE [LARGE SCALE GENOMIC DNA]</scope>
    <source>
        <strain evidence="2 3">L46</strain>
    </source>
</reference>
<proteinExistence type="predicted"/>
<evidence type="ECO:0000259" key="1">
    <source>
        <dbReference type="Pfam" id="PF01738"/>
    </source>
</evidence>
<evidence type="ECO:0000313" key="3">
    <source>
        <dbReference type="Proteomes" id="UP000666915"/>
    </source>
</evidence>
<dbReference type="SUPFAM" id="SSF53474">
    <property type="entry name" value="alpha/beta-Hydrolases"/>
    <property type="match status" value="1"/>
</dbReference>
<protein>
    <submittedName>
        <fullName evidence="2">Dienelactone hydrolase family protein</fullName>
    </submittedName>
</protein>
<name>A0ABS3RA83_9ACTN</name>
<keyword evidence="3" id="KW-1185">Reference proteome</keyword>
<sequence>MATQITADEVRIDVGEPAPMNAYLARPSGPGAHPAVLVCSELWGLTDQVRDIARQVAELGFVAIAPNLYHRSGPETASGFAESDANRTRAFDLLGRLTRDDVEADLRACVAHAREHADATEKTGVLGFSLGGHIAFFAATRLDLAAAAIYYPGWLPVAGTALSRPEPLLDDTPAIASRDVRTLMFFAELDHVIDAAQRDQISAALESAGVRHEEIVYPGARHAFFFPGREPYDASAAEDSWTRVRTLFATELAQ</sequence>
<dbReference type="GO" id="GO:0016787">
    <property type="term" value="F:hydrolase activity"/>
    <property type="evidence" value="ECO:0007669"/>
    <property type="project" value="UniProtKB-KW"/>
</dbReference>
<dbReference type="EMBL" id="JAGEOK010000031">
    <property type="protein sequence ID" value="MBO2443159.1"/>
    <property type="molecule type" value="Genomic_DNA"/>
</dbReference>
<dbReference type="Proteomes" id="UP000666915">
    <property type="component" value="Unassembled WGS sequence"/>
</dbReference>
<dbReference type="InterPro" id="IPR029058">
    <property type="entry name" value="AB_hydrolase_fold"/>
</dbReference>
<keyword evidence="2" id="KW-0378">Hydrolase</keyword>
<dbReference type="InterPro" id="IPR051049">
    <property type="entry name" value="Dienelactone_hydrolase-like"/>
</dbReference>
<feature type="domain" description="Dienelactone hydrolase" evidence="1">
    <location>
        <begin position="20"/>
        <end position="251"/>
    </location>
</feature>
<accession>A0ABS3RA83</accession>
<dbReference type="Gene3D" id="3.40.50.1820">
    <property type="entry name" value="alpha/beta hydrolase"/>
    <property type="match status" value="1"/>
</dbReference>
<dbReference type="RefSeq" id="WP_208271481.1">
    <property type="nucleotide sequence ID" value="NZ_BAAAGM010000018.1"/>
</dbReference>
<dbReference type="PANTHER" id="PTHR46623:SF6">
    <property type="entry name" value="ALPHA_BETA-HYDROLASES SUPERFAMILY PROTEIN"/>
    <property type="match status" value="1"/>
</dbReference>
<gene>
    <name evidence="2" type="ORF">J4557_37100</name>
</gene>
<dbReference type="PANTHER" id="PTHR46623">
    <property type="entry name" value="CARBOXYMETHYLENEBUTENOLIDASE-RELATED"/>
    <property type="match status" value="1"/>
</dbReference>
<dbReference type="InterPro" id="IPR002925">
    <property type="entry name" value="Dienelactn_hydro"/>
</dbReference>
<organism evidence="2 3">
    <name type="scientific">Actinomadura nitritigenes</name>
    <dbReference type="NCBI Taxonomy" id="134602"/>
    <lineage>
        <taxon>Bacteria</taxon>
        <taxon>Bacillati</taxon>
        <taxon>Actinomycetota</taxon>
        <taxon>Actinomycetes</taxon>
        <taxon>Streptosporangiales</taxon>
        <taxon>Thermomonosporaceae</taxon>
        <taxon>Actinomadura</taxon>
    </lineage>
</organism>
<comment type="caution">
    <text evidence="2">The sequence shown here is derived from an EMBL/GenBank/DDBJ whole genome shotgun (WGS) entry which is preliminary data.</text>
</comment>